<protein>
    <submittedName>
        <fullName evidence="2">DUF4166 domain-containing protein</fullName>
    </submittedName>
</protein>
<dbReference type="AlphaFoldDB" id="A0A931PTR6"/>
<feature type="domain" description="DUF4166" evidence="1">
    <location>
        <begin position="16"/>
        <end position="200"/>
    </location>
</feature>
<accession>A0A931PTR6</accession>
<dbReference type="EMBL" id="JACOSL010000037">
    <property type="protein sequence ID" value="MBI1756644.1"/>
    <property type="molecule type" value="Genomic_DNA"/>
</dbReference>
<proteinExistence type="predicted"/>
<dbReference type="Pfam" id="PF13761">
    <property type="entry name" value="DUF4166"/>
    <property type="match status" value="1"/>
</dbReference>
<organism evidence="2 3">
    <name type="scientific">Fimbriimonas ginsengisoli</name>
    <dbReference type="NCBI Taxonomy" id="1005039"/>
    <lineage>
        <taxon>Bacteria</taxon>
        <taxon>Bacillati</taxon>
        <taxon>Armatimonadota</taxon>
        <taxon>Fimbriimonadia</taxon>
        <taxon>Fimbriimonadales</taxon>
        <taxon>Fimbriimonadaceae</taxon>
        <taxon>Fimbriimonas</taxon>
    </lineage>
</organism>
<evidence type="ECO:0000313" key="3">
    <source>
        <dbReference type="Proteomes" id="UP000727962"/>
    </source>
</evidence>
<dbReference type="Proteomes" id="UP000727962">
    <property type="component" value="Unassembled WGS sequence"/>
</dbReference>
<comment type="caution">
    <text evidence="2">The sequence shown here is derived from an EMBL/GenBank/DDBJ whole genome shotgun (WGS) entry which is preliminary data.</text>
</comment>
<evidence type="ECO:0000259" key="1">
    <source>
        <dbReference type="Pfam" id="PF13761"/>
    </source>
</evidence>
<gene>
    <name evidence="2" type="ORF">HYR64_06005</name>
</gene>
<sequence length="225" mass="26262">MRSIYEEMLGKEFENLHPRIQERFGFSSKHGIAAIGKGVMEKVWHGPFFTYPFLCLGSFRRIMFPEQGENVPFTIENYAYLDSFGRETVTWIRTFKAKRTRRFDAYMIHSAPRNCIVDYLGTHQHLAVDLHLGIATNGGLRIRSGEQRFYEHFVGFRFPMIFSGVADVCEWFDDERGKFGIEVSVSNSRWGKLFGYSGLFDVEWIDLASGEVPAHIRPRREERRE</sequence>
<evidence type="ECO:0000313" key="2">
    <source>
        <dbReference type="EMBL" id="MBI1756644.1"/>
    </source>
</evidence>
<name>A0A931PTR6_FIMGI</name>
<reference evidence="2" key="1">
    <citation type="submission" date="2020-07" db="EMBL/GenBank/DDBJ databases">
        <title>Huge and variable diversity of episymbiotic CPR bacteria and DPANN archaea in groundwater ecosystems.</title>
        <authorList>
            <person name="He C.Y."/>
            <person name="Keren R."/>
            <person name="Whittaker M."/>
            <person name="Farag I.F."/>
            <person name="Doudna J."/>
            <person name="Cate J.H.D."/>
            <person name="Banfield J.F."/>
        </authorList>
    </citation>
    <scope>NUCLEOTIDE SEQUENCE</scope>
    <source>
        <strain evidence="2">NC_groundwater_17_Pr7_B-0.1um_64_12</strain>
    </source>
</reference>
<dbReference type="InterPro" id="IPR025311">
    <property type="entry name" value="DUF4166"/>
</dbReference>